<protein>
    <submittedName>
        <fullName evidence="2">Uncharacterized protein</fullName>
    </submittedName>
</protein>
<feature type="compositionally biased region" description="Low complexity" evidence="1">
    <location>
        <begin position="1"/>
        <end position="17"/>
    </location>
</feature>
<proteinExistence type="predicted"/>
<evidence type="ECO:0000313" key="3">
    <source>
        <dbReference type="Proteomes" id="UP001189429"/>
    </source>
</evidence>
<dbReference type="Proteomes" id="UP001189429">
    <property type="component" value="Unassembled WGS sequence"/>
</dbReference>
<accession>A0ABN9R828</accession>
<evidence type="ECO:0000313" key="2">
    <source>
        <dbReference type="EMBL" id="CAK0814034.1"/>
    </source>
</evidence>
<reference evidence="2" key="1">
    <citation type="submission" date="2023-10" db="EMBL/GenBank/DDBJ databases">
        <authorList>
            <person name="Chen Y."/>
            <person name="Shah S."/>
            <person name="Dougan E. K."/>
            <person name="Thang M."/>
            <person name="Chan C."/>
        </authorList>
    </citation>
    <scope>NUCLEOTIDE SEQUENCE [LARGE SCALE GENOMIC DNA]</scope>
</reference>
<feature type="compositionally biased region" description="Low complexity" evidence="1">
    <location>
        <begin position="62"/>
        <end position="71"/>
    </location>
</feature>
<dbReference type="EMBL" id="CAUYUJ010005536">
    <property type="protein sequence ID" value="CAK0814034.1"/>
    <property type="molecule type" value="Genomic_DNA"/>
</dbReference>
<comment type="caution">
    <text evidence="2">The sequence shown here is derived from an EMBL/GenBank/DDBJ whole genome shotgun (WGS) entry which is preliminary data.</text>
</comment>
<name>A0ABN9R828_9DINO</name>
<keyword evidence="3" id="KW-1185">Reference proteome</keyword>
<feature type="compositionally biased region" description="Basic residues" evidence="1">
    <location>
        <begin position="78"/>
        <end position="87"/>
    </location>
</feature>
<gene>
    <name evidence="2" type="ORF">PCOR1329_LOCUS17739</name>
</gene>
<evidence type="ECO:0000256" key="1">
    <source>
        <dbReference type="SAM" id="MobiDB-lite"/>
    </source>
</evidence>
<feature type="non-terminal residue" evidence="2">
    <location>
        <position position="108"/>
    </location>
</feature>
<feature type="region of interest" description="Disordered" evidence="1">
    <location>
        <begin position="57"/>
        <end position="108"/>
    </location>
</feature>
<feature type="region of interest" description="Disordered" evidence="1">
    <location>
        <begin position="1"/>
        <end position="34"/>
    </location>
</feature>
<organism evidence="2 3">
    <name type="scientific">Prorocentrum cordatum</name>
    <dbReference type="NCBI Taxonomy" id="2364126"/>
    <lineage>
        <taxon>Eukaryota</taxon>
        <taxon>Sar</taxon>
        <taxon>Alveolata</taxon>
        <taxon>Dinophyceae</taxon>
        <taxon>Prorocentrales</taxon>
        <taxon>Prorocentraceae</taxon>
        <taxon>Prorocentrum</taxon>
    </lineage>
</organism>
<sequence length="108" mass="11396">MAARVVRAAEGGRAARSAPKRPERPPRSARGVGEEEPLVWLRLGNLGTPGNLDSAALSGNLAAPRRPVAARGGDSRHRNGARAHGRRDRPISGDVRAGSKRGTMAMIF</sequence>